<name>A0ABY0CW43_9DELT</name>
<accession>A0ABY0CW43</accession>
<dbReference type="RefSeq" id="WP_115603299.1">
    <property type="nucleotide sequence ID" value="NZ_SADD01000001.1"/>
</dbReference>
<feature type="region of interest" description="Disordered" evidence="1">
    <location>
        <begin position="81"/>
        <end position="102"/>
    </location>
</feature>
<reference evidence="3 4" key="1">
    <citation type="submission" date="2019-01" db="EMBL/GenBank/DDBJ databases">
        <title>Lujinxingia litoralis gen. nov., sp. nov. and Lujinxingia sediminis gen. nov., sp. nov., new members in the order Bradymonadales, isolated from coastal sediment.</title>
        <authorList>
            <person name="Li C.-M."/>
        </authorList>
    </citation>
    <scope>NUCLEOTIDE SEQUENCE [LARGE SCALE GENOMIC DNA]</scope>
    <source>
        <strain evidence="3 4">SEH01</strain>
    </source>
</reference>
<comment type="caution">
    <text evidence="3">The sequence shown here is derived from an EMBL/GenBank/DDBJ whole genome shotgun (WGS) entry which is preliminary data.</text>
</comment>
<feature type="chain" id="PRO_5046878354" description="Outer membrane protein beta-barrel domain-containing protein" evidence="2">
    <location>
        <begin position="31"/>
        <end position="329"/>
    </location>
</feature>
<dbReference type="EMBL" id="SADD01000001">
    <property type="protein sequence ID" value="RVU48102.1"/>
    <property type="molecule type" value="Genomic_DNA"/>
</dbReference>
<keyword evidence="2" id="KW-0732">Signal</keyword>
<evidence type="ECO:0000256" key="2">
    <source>
        <dbReference type="SAM" id="SignalP"/>
    </source>
</evidence>
<protein>
    <recommendedName>
        <fullName evidence="5">Outer membrane protein beta-barrel domain-containing protein</fullName>
    </recommendedName>
</protein>
<feature type="signal peptide" evidence="2">
    <location>
        <begin position="1"/>
        <end position="30"/>
    </location>
</feature>
<proteinExistence type="predicted"/>
<evidence type="ECO:0008006" key="5">
    <source>
        <dbReference type="Google" id="ProtNLM"/>
    </source>
</evidence>
<evidence type="ECO:0000313" key="4">
    <source>
        <dbReference type="Proteomes" id="UP000282926"/>
    </source>
</evidence>
<gene>
    <name evidence="3" type="ORF">EA187_01300</name>
</gene>
<sequence>MTILQKTASLLAIIALCTLALASLAPTADAQCLSGLFGSKADKKATETEQRCTFHDECDEGFSCVETVCLSPEAVAERHAQTRATEGDITDVTPPPQDAYDGGADRVCGQNRRCRIERLKEHQRSRRHLDIARQQLETRRQAEVILARRKEDIHRVDKPWLAGFTAHFLGTGMLVGRTFLGGHLRAEATARFVNSYLYYQPDDPSLGSIDGNQSLILGTAQATYLPSSRWLSPYLSAGFSMGSGEFYNYSSGGNSDTQVTYHLVSAAVGFEAQFSFGLNARLGVTHGRVLYNQVSYAPGAYDRQARDNLRAYMNSDGLFSFDFTLGWAF</sequence>
<dbReference type="Proteomes" id="UP000282926">
    <property type="component" value="Unassembled WGS sequence"/>
</dbReference>
<evidence type="ECO:0000256" key="1">
    <source>
        <dbReference type="SAM" id="MobiDB-lite"/>
    </source>
</evidence>
<keyword evidence="4" id="KW-1185">Reference proteome</keyword>
<evidence type="ECO:0000313" key="3">
    <source>
        <dbReference type="EMBL" id="RVU48102.1"/>
    </source>
</evidence>
<organism evidence="3 4">
    <name type="scientific">Lujinxingia sediminis</name>
    <dbReference type="NCBI Taxonomy" id="2480984"/>
    <lineage>
        <taxon>Bacteria</taxon>
        <taxon>Deltaproteobacteria</taxon>
        <taxon>Bradymonadales</taxon>
        <taxon>Lujinxingiaceae</taxon>
        <taxon>Lujinxingia</taxon>
    </lineage>
</organism>